<sequence>MLSGQSAPKGPPIGQGIKSQLVIGNLEAFSAFGVVGWVIAKNPGMGPLSVHVVTPRSFDIGTPALPRPDVVMGGYDTLHCGFSFPLTNWLGLGIQPDDTDETVTLLVMQGGTPCYRANFKASAASLLVPQFRFNVETCARTHVSGWIASSDPSPLMLVVVNERGDEHRFAPALERADLDAGARAFWEALPMRFLLRQGRLQLLAEQRGRRFPVTELRPPNVVTFLEEQSEDQLRAGIRPDFLQGWAVNLLTPGRRPRVTLSSGATEIWSAFATLYRRDLVAQTGMDGFCAFSAPLGMVPAGAPWKLSVRDGDELHILASSEEA</sequence>
<reference evidence="2" key="1">
    <citation type="journal article" date="2019" name="Int. J. Syst. Evol. Microbiol.">
        <title>The Global Catalogue of Microorganisms (GCM) 10K type strain sequencing project: providing services to taxonomists for standard genome sequencing and annotation.</title>
        <authorList>
            <consortium name="The Broad Institute Genomics Platform"/>
            <consortium name="The Broad Institute Genome Sequencing Center for Infectious Disease"/>
            <person name="Wu L."/>
            <person name="Ma J."/>
        </authorList>
    </citation>
    <scope>NUCLEOTIDE SEQUENCE [LARGE SCALE GENOMIC DNA]</scope>
    <source>
        <strain evidence="2">CCM 7435</strain>
    </source>
</reference>
<evidence type="ECO:0000313" key="1">
    <source>
        <dbReference type="EMBL" id="MFD2140370.1"/>
    </source>
</evidence>
<keyword evidence="2" id="KW-1185">Reference proteome</keyword>
<accession>A0ABW4YVE4</accession>
<protein>
    <recommendedName>
        <fullName evidence="3">Diaminopimelate epimerase</fullName>
    </recommendedName>
</protein>
<dbReference type="EMBL" id="JBHUHD010000001">
    <property type="protein sequence ID" value="MFD2140370.1"/>
    <property type="molecule type" value="Genomic_DNA"/>
</dbReference>
<gene>
    <name evidence="1" type="ORF">ACFSNC_08175</name>
</gene>
<comment type="caution">
    <text evidence="1">The sequence shown here is derived from an EMBL/GenBank/DDBJ whole genome shotgun (WGS) entry which is preliminary data.</text>
</comment>
<evidence type="ECO:0008006" key="3">
    <source>
        <dbReference type="Google" id="ProtNLM"/>
    </source>
</evidence>
<name>A0ABW4YVE4_9HYPH</name>
<dbReference type="RefSeq" id="WP_213353056.1">
    <property type="nucleotide sequence ID" value="NZ_JAHBGB010000031.1"/>
</dbReference>
<organism evidence="1 2">
    <name type="scientific">Ancylobacter oerskovii</name>
    <dbReference type="NCBI Taxonomy" id="459519"/>
    <lineage>
        <taxon>Bacteria</taxon>
        <taxon>Pseudomonadati</taxon>
        <taxon>Pseudomonadota</taxon>
        <taxon>Alphaproteobacteria</taxon>
        <taxon>Hyphomicrobiales</taxon>
        <taxon>Xanthobacteraceae</taxon>
        <taxon>Ancylobacter</taxon>
    </lineage>
</organism>
<dbReference type="Proteomes" id="UP001597299">
    <property type="component" value="Unassembled WGS sequence"/>
</dbReference>
<proteinExistence type="predicted"/>
<evidence type="ECO:0000313" key="2">
    <source>
        <dbReference type="Proteomes" id="UP001597299"/>
    </source>
</evidence>